<comment type="caution">
    <text evidence="8">The sequence shown here is derived from an EMBL/GenBank/DDBJ whole genome shotgun (WGS) entry which is preliminary data.</text>
</comment>
<dbReference type="Gene3D" id="1.10.287.470">
    <property type="entry name" value="Helix hairpin bin"/>
    <property type="match status" value="1"/>
</dbReference>
<dbReference type="Gene3D" id="2.40.50.100">
    <property type="match status" value="1"/>
</dbReference>
<dbReference type="SUPFAM" id="SSF111369">
    <property type="entry name" value="HlyD-like secretion proteins"/>
    <property type="match status" value="1"/>
</dbReference>
<organism evidence="8 9">
    <name type="scientific">Rubripirellula tenax</name>
    <dbReference type="NCBI Taxonomy" id="2528015"/>
    <lineage>
        <taxon>Bacteria</taxon>
        <taxon>Pseudomonadati</taxon>
        <taxon>Planctomycetota</taxon>
        <taxon>Planctomycetia</taxon>
        <taxon>Pirellulales</taxon>
        <taxon>Pirellulaceae</taxon>
        <taxon>Rubripirellula</taxon>
    </lineage>
</organism>
<dbReference type="AlphaFoldDB" id="A0A5C6F5Q4"/>
<feature type="domain" description="Multidrug resistance protein MdtA-like barrel-sandwich hybrid" evidence="6">
    <location>
        <begin position="279"/>
        <end position="373"/>
    </location>
</feature>
<keyword evidence="5" id="KW-1133">Transmembrane helix</keyword>
<evidence type="ECO:0000259" key="6">
    <source>
        <dbReference type="Pfam" id="PF25917"/>
    </source>
</evidence>
<evidence type="ECO:0000256" key="4">
    <source>
        <dbReference type="SAM" id="MobiDB-lite"/>
    </source>
</evidence>
<dbReference type="InterPro" id="IPR058792">
    <property type="entry name" value="Beta-barrel_RND_2"/>
</dbReference>
<evidence type="ECO:0000259" key="7">
    <source>
        <dbReference type="Pfam" id="PF25954"/>
    </source>
</evidence>
<dbReference type="PANTHER" id="PTHR32347">
    <property type="entry name" value="EFFLUX SYSTEM COMPONENT YKNX-RELATED"/>
    <property type="match status" value="1"/>
</dbReference>
<gene>
    <name evidence="8" type="ORF">Poly51_24810</name>
</gene>
<name>A0A5C6F5Q4_9BACT</name>
<keyword evidence="5" id="KW-0812">Transmembrane</keyword>
<dbReference type="PANTHER" id="PTHR32347:SF23">
    <property type="entry name" value="BLL5650 PROTEIN"/>
    <property type="match status" value="1"/>
</dbReference>
<evidence type="ECO:0000256" key="2">
    <source>
        <dbReference type="ARBA" id="ARBA00023054"/>
    </source>
</evidence>
<dbReference type="OrthoDB" id="9806939at2"/>
<dbReference type="InterPro" id="IPR058625">
    <property type="entry name" value="MdtA-like_BSH"/>
</dbReference>
<proteinExistence type="predicted"/>
<dbReference type="SUPFAM" id="SSF55781">
    <property type="entry name" value="GAF domain-like"/>
    <property type="match status" value="1"/>
</dbReference>
<feature type="region of interest" description="Disordered" evidence="4">
    <location>
        <begin position="1"/>
        <end position="40"/>
    </location>
</feature>
<keyword evidence="5" id="KW-0472">Membrane</keyword>
<accession>A0A5C6F5Q4</accession>
<feature type="coiled-coil region" evidence="3">
    <location>
        <begin position="311"/>
        <end position="364"/>
    </location>
</feature>
<dbReference type="RefSeq" id="WP_146457737.1">
    <property type="nucleotide sequence ID" value="NZ_SJPW01000003.1"/>
</dbReference>
<evidence type="ECO:0000256" key="1">
    <source>
        <dbReference type="ARBA" id="ARBA00004196"/>
    </source>
</evidence>
<sequence length="499" mass="55430">MSVPAASRDGMSDPNHATFPTTSVGDRVPGAARRDSDSTIDSIQRRLQTLAAAVEIQSELDRADDFDTATVGLATQIAVHLKLDHVWIAWTNQPGSEAFRVVGQSANDDGVTIADLRRSDRGRMLEAVAEEVATRESIANWPAQRTEDRHALLTLRQLASSEAFASVIAVPLTNFDGLVCGVLVASKQDVDSIAQNRSFFHTIGPLVGAKLSALHRCMPSPVERRVRTLIDTFRRSRKTVVVCAIAALLMIMLFPTHYRIHVGLELQPVLRRFVAVGFDGLLKSSSVRPGDQVNEGDLLATIDPREIDYELASVQAELHQAAQERKGLMVEHDFAGSKIAALEVERLQLQKDLLEHKRSHLEVRSPTTGIVVTGDWKESEGMPMTRGETLFEIAPLGKMRVELAVPESDYSLVRREMPVQFYVHSLPNRRFDGSIAMVHPRAELRDQDNVFVAEVMVDDPEHLLRPGMRGRAVILSDRHALGWNLFHKSFFAIRRATGW</sequence>
<feature type="transmembrane region" description="Helical" evidence="5">
    <location>
        <begin position="239"/>
        <end position="258"/>
    </location>
</feature>
<dbReference type="InterPro" id="IPR029016">
    <property type="entry name" value="GAF-like_dom_sf"/>
</dbReference>
<dbReference type="Proteomes" id="UP000318288">
    <property type="component" value="Unassembled WGS sequence"/>
</dbReference>
<dbReference type="GO" id="GO:0030313">
    <property type="term" value="C:cell envelope"/>
    <property type="evidence" value="ECO:0007669"/>
    <property type="project" value="UniProtKB-SubCell"/>
</dbReference>
<reference evidence="8 9" key="1">
    <citation type="submission" date="2019-02" db="EMBL/GenBank/DDBJ databases">
        <title>Deep-cultivation of Planctomycetes and their phenomic and genomic characterization uncovers novel biology.</title>
        <authorList>
            <person name="Wiegand S."/>
            <person name="Jogler M."/>
            <person name="Boedeker C."/>
            <person name="Pinto D."/>
            <person name="Vollmers J."/>
            <person name="Rivas-Marin E."/>
            <person name="Kohn T."/>
            <person name="Peeters S.H."/>
            <person name="Heuer A."/>
            <person name="Rast P."/>
            <person name="Oberbeckmann S."/>
            <person name="Bunk B."/>
            <person name="Jeske O."/>
            <person name="Meyerdierks A."/>
            <person name="Storesund J.E."/>
            <person name="Kallscheuer N."/>
            <person name="Luecker S."/>
            <person name="Lage O.M."/>
            <person name="Pohl T."/>
            <person name="Merkel B.J."/>
            <person name="Hornburger P."/>
            <person name="Mueller R.-W."/>
            <person name="Bruemmer F."/>
            <person name="Labrenz M."/>
            <person name="Spormann A.M."/>
            <person name="Op Den Camp H."/>
            <person name="Overmann J."/>
            <person name="Amann R."/>
            <person name="Jetten M.S.M."/>
            <person name="Mascher T."/>
            <person name="Medema M.H."/>
            <person name="Devos D.P."/>
            <person name="Kaster A.-K."/>
            <person name="Ovreas L."/>
            <person name="Rohde M."/>
            <person name="Galperin M.Y."/>
            <person name="Jogler C."/>
        </authorList>
    </citation>
    <scope>NUCLEOTIDE SEQUENCE [LARGE SCALE GENOMIC DNA]</scope>
    <source>
        <strain evidence="8 9">Poly51</strain>
    </source>
</reference>
<evidence type="ECO:0000256" key="5">
    <source>
        <dbReference type="SAM" id="Phobius"/>
    </source>
</evidence>
<dbReference type="Pfam" id="PF25917">
    <property type="entry name" value="BSH_RND"/>
    <property type="match status" value="1"/>
</dbReference>
<keyword evidence="9" id="KW-1185">Reference proteome</keyword>
<dbReference type="InterPro" id="IPR050465">
    <property type="entry name" value="UPF0194_transport"/>
</dbReference>
<protein>
    <submittedName>
        <fullName evidence="8">Macrolide transporter subunit MacA</fullName>
    </submittedName>
</protein>
<dbReference type="Gene3D" id="2.40.30.170">
    <property type="match status" value="1"/>
</dbReference>
<evidence type="ECO:0000256" key="3">
    <source>
        <dbReference type="SAM" id="Coils"/>
    </source>
</evidence>
<comment type="subcellular location">
    <subcellularLocation>
        <location evidence="1">Cell envelope</location>
    </subcellularLocation>
</comment>
<dbReference type="Gene3D" id="3.30.450.40">
    <property type="match status" value="1"/>
</dbReference>
<feature type="domain" description="CusB-like beta-barrel" evidence="7">
    <location>
        <begin position="401"/>
        <end position="471"/>
    </location>
</feature>
<evidence type="ECO:0000313" key="8">
    <source>
        <dbReference type="EMBL" id="TWU56565.1"/>
    </source>
</evidence>
<dbReference type="Pfam" id="PF25954">
    <property type="entry name" value="Beta-barrel_RND_2"/>
    <property type="match status" value="1"/>
</dbReference>
<evidence type="ECO:0000313" key="9">
    <source>
        <dbReference type="Proteomes" id="UP000318288"/>
    </source>
</evidence>
<dbReference type="EMBL" id="SJPW01000003">
    <property type="protein sequence ID" value="TWU56565.1"/>
    <property type="molecule type" value="Genomic_DNA"/>
</dbReference>
<keyword evidence="2 3" id="KW-0175">Coiled coil</keyword>